<accession>A0AAE1B9E7</accession>
<keyword evidence="2" id="KW-1185">Reference proteome</keyword>
<comment type="caution">
    <text evidence="1">The sequence shown here is derived from an EMBL/GenBank/DDBJ whole genome shotgun (WGS) entry which is preliminary data.</text>
</comment>
<organism evidence="1 2">
    <name type="scientific">Elysia crispata</name>
    <name type="common">lettuce slug</name>
    <dbReference type="NCBI Taxonomy" id="231223"/>
    <lineage>
        <taxon>Eukaryota</taxon>
        <taxon>Metazoa</taxon>
        <taxon>Spiralia</taxon>
        <taxon>Lophotrochozoa</taxon>
        <taxon>Mollusca</taxon>
        <taxon>Gastropoda</taxon>
        <taxon>Heterobranchia</taxon>
        <taxon>Euthyneura</taxon>
        <taxon>Panpulmonata</taxon>
        <taxon>Sacoglossa</taxon>
        <taxon>Placobranchoidea</taxon>
        <taxon>Plakobranchidae</taxon>
        <taxon>Elysia</taxon>
    </lineage>
</organism>
<sequence>MKGLRDMSTTECGSECESGDCGIRDNVSLSYSTHLLPSMYTLAQVNTASKWMANIAEIGSTISHTHNYRLIFECGVTSPCKPHPGECRAAEQPKLTTRALSSAQLLDIAYVSILVSGWMELKTVELYEA</sequence>
<dbReference type="EMBL" id="JAWDGP010000347">
    <property type="protein sequence ID" value="KAK3801231.1"/>
    <property type="molecule type" value="Genomic_DNA"/>
</dbReference>
<dbReference type="Proteomes" id="UP001283361">
    <property type="component" value="Unassembled WGS sequence"/>
</dbReference>
<reference evidence="1" key="1">
    <citation type="journal article" date="2023" name="G3 (Bethesda)">
        <title>A reference genome for the long-term kleptoplast-retaining sea slug Elysia crispata morphotype clarki.</title>
        <authorList>
            <person name="Eastman K.E."/>
            <person name="Pendleton A.L."/>
            <person name="Shaikh M.A."/>
            <person name="Suttiyut T."/>
            <person name="Ogas R."/>
            <person name="Tomko P."/>
            <person name="Gavelis G."/>
            <person name="Widhalm J.R."/>
            <person name="Wisecaver J.H."/>
        </authorList>
    </citation>
    <scope>NUCLEOTIDE SEQUENCE</scope>
    <source>
        <strain evidence="1">ECLA1</strain>
    </source>
</reference>
<proteinExistence type="predicted"/>
<name>A0AAE1B9E7_9GAST</name>
<dbReference type="AlphaFoldDB" id="A0AAE1B9E7"/>
<evidence type="ECO:0000313" key="1">
    <source>
        <dbReference type="EMBL" id="KAK3801231.1"/>
    </source>
</evidence>
<gene>
    <name evidence="1" type="ORF">RRG08_000075</name>
</gene>
<protein>
    <submittedName>
        <fullName evidence="1">Uncharacterized protein</fullName>
    </submittedName>
</protein>
<evidence type="ECO:0000313" key="2">
    <source>
        <dbReference type="Proteomes" id="UP001283361"/>
    </source>
</evidence>